<evidence type="ECO:0000256" key="4">
    <source>
        <dbReference type="ARBA" id="ARBA00022679"/>
    </source>
</evidence>
<dbReference type="InterPro" id="IPR013767">
    <property type="entry name" value="PAS_fold"/>
</dbReference>
<evidence type="ECO:0000259" key="11">
    <source>
        <dbReference type="PROSITE" id="PS50113"/>
    </source>
</evidence>
<name>A0A4Y8Q610_9BACL</name>
<dbReference type="Gene3D" id="1.10.287.130">
    <property type="match status" value="1"/>
</dbReference>
<evidence type="ECO:0000256" key="2">
    <source>
        <dbReference type="ARBA" id="ARBA00012438"/>
    </source>
</evidence>
<feature type="domain" description="PAC" evidence="11">
    <location>
        <begin position="77"/>
        <end position="129"/>
    </location>
</feature>
<keyword evidence="3" id="KW-0597">Phosphoprotein</keyword>
<proteinExistence type="predicted"/>
<keyword evidence="4" id="KW-0808">Transferase</keyword>
<dbReference type="PANTHER" id="PTHR43304">
    <property type="entry name" value="PHYTOCHROME-LIKE PROTEIN CPH1"/>
    <property type="match status" value="1"/>
</dbReference>
<evidence type="ECO:0000313" key="13">
    <source>
        <dbReference type="Proteomes" id="UP000298246"/>
    </source>
</evidence>
<dbReference type="SUPFAM" id="SSF55785">
    <property type="entry name" value="PYP-like sensor domain (PAS domain)"/>
    <property type="match status" value="5"/>
</dbReference>
<dbReference type="SMART" id="SM00091">
    <property type="entry name" value="PAS"/>
    <property type="match status" value="5"/>
</dbReference>
<dbReference type="OrthoDB" id="9815750at2"/>
<dbReference type="InterPro" id="IPR000014">
    <property type="entry name" value="PAS"/>
</dbReference>
<evidence type="ECO:0000313" key="12">
    <source>
        <dbReference type="EMBL" id="TFE89704.1"/>
    </source>
</evidence>
<dbReference type="RefSeq" id="WP_134750884.1">
    <property type="nucleotide sequence ID" value="NZ_MYFO02000006.1"/>
</dbReference>
<feature type="domain" description="Histidine kinase" evidence="9">
    <location>
        <begin position="638"/>
        <end position="843"/>
    </location>
</feature>
<dbReference type="PROSITE" id="PS50112">
    <property type="entry name" value="PAS"/>
    <property type="match status" value="5"/>
</dbReference>
<feature type="domain" description="PAC" evidence="11">
    <location>
        <begin position="575"/>
        <end position="625"/>
    </location>
</feature>
<keyword evidence="6" id="KW-0418">Kinase</keyword>
<evidence type="ECO:0000259" key="10">
    <source>
        <dbReference type="PROSITE" id="PS50112"/>
    </source>
</evidence>
<dbReference type="GO" id="GO:0005524">
    <property type="term" value="F:ATP binding"/>
    <property type="evidence" value="ECO:0007669"/>
    <property type="project" value="UniProtKB-KW"/>
</dbReference>
<evidence type="ECO:0000256" key="5">
    <source>
        <dbReference type="ARBA" id="ARBA00022741"/>
    </source>
</evidence>
<dbReference type="CDD" id="cd00082">
    <property type="entry name" value="HisKA"/>
    <property type="match status" value="1"/>
</dbReference>
<dbReference type="InterPro" id="IPR036097">
    <property type="entry name" value="HisK_dim/P_sf"/>
</dbReference>
<feature type="domain" description="PAS" evidence="10">
    <location>
        <begin position="252"/>
        <end position="325"/>
    </location>
</feature>
<accession>A0A4Y8Q610</accession>
<gene>
    <name evidence="12" type="ORF">B5M42_06315</name>
</gene>
<dbReference type="InterPro" id="IPR036890">
    <property type="entry name" value="HATPase_C_sf"/>
</dbReference>
<dbReference type="InterPro" id="IPR005467">
    <property type="entry name" value="His_kinase_dom"/>
</dbReference>
<reference evidence="12 13" key="1">
    <citation type="submission" date="2017-03" db="EMBL/GenBank/DDBJ databases">
        <title>Isolation of Levoglucosan Utilizing Bacteria.</title>
        <authorList>
            <person name="Arya A.S."/>
        </authorList>
    </citation>
    <scope>NUCLEOTIDE SEQUENCE [LARGE SCALE GENOMIC DNA]</scope>
    <source>
        <strain evidence="12 13">MEC069</strain>
    </source>
</reference>
<dbReference type="Gene3D" id="3.30.450.20">
    <property type="entry name" value="PAS domain"/>
    <property type="match status" value="5"/>
</dbReference>
<dbReference type="AlphaFoldDB" id="A0A4Y8Q610"/>
<dbReference type="GO" id="GO:0006355">
    <property type="term" value="P:regulation of DNA-templated transcription"/>
    <property type="evidence" value="ECO:0007669"/>
    <property type="project" value="InterPro"/>
</dbReference>
<dbReference type="SUPFAM" id="SSF55874">
    <property type="entry name" value="ATPase domain of HSP90 chaperone/DNA topoisomerase II/histidine kinase"/>
    <property type="match status" value="1"/>
</dbReference>
<dbReference type="InterPro" id="IPR052162">
    <property type="entry name" value="Sensor_kinase/Photoreceptor"/>
</dbReference>
<feature type="domain" description="PAS" evidence="10">
    <location>
        <begin position="130"/>
        <end position="180"/>
    </location>
</feature>
<dbReference type="EMBL" id="MYFO01000006">
    <property type="protein sequence ID" value="TFE89704.1"/>
    <property type="molecule type" value="Genomic_DNA"/>
</dbReference>
<protein>
    <recommendedName>
        <fullName evidence="2">histidine kinase</fullName>
        <ecNumber evidence="2">2.7.13.3</ecNumber>
    </recommendedName>
</protein>
<feature type="domain" description="PAC" evidence="11">
    <location>
        <begin position="450"/>
        <end position="502"/>
    </location>
</feature>
<dbReference type="Pfam" id="PF13426">
    <property type="entry name" value="PAS_9"/>
    <property type="match status" value="2"/>
</dbReference>
<dbReference type="InterPro" id="IPR003594">
    <property type="entry name" value="HATPase_dom"/>
</dbReference>
<dbReference type="InterPro" id="IPR035965">
    <property type="entry name" value="PAS-like_dom_sf"/>
</dbReference>
<dbReference type="InterPro" id="IPR003661">
    <property type="entry name" value="HisK_dim/P_dom"/>
</dbReference>
<feature type="domain" description="PAS" evidence="10">
    <location>
        <begin position="3"/>
        <end position="73"/>
    </location>
</feature>
<keyword evidence="5" id="KW-0547">Nucleotide-binding</keyword>
<dbReference type="PROSITE" id="PS50113">
    <property type="entry name" value="PAC"/>
    <property type="match status" value="4"/>
</dbReference>
<organism evidence="12 13">
    <name type="scientific">Paenibacillus athensensis</name>
    <dbReference type="NCBI Taxonomy" id="1967502"/>
    <lineage>
        <taxon>Bacteria</taxon>
        <taxon>Bacillati</taxon>
        <taxon>Bacillota</taxon>
        <taxon>Bacilli</taxon>
        <taxon>Bacillales</taxon>
        <taxon>Paenibacillaceae</taxon>
        <taxon>Paenibacillus</taxon>
    </lineage>
</organism>
<feature type="domain" description="PAS" evidence="10">
    <location>
        <begin position="503"/>
        <end position="549"/>
    </location>
</feature>
<dbReference type="InterPro" id="IPR000700">
    <property type="entry name" value="PAS-assoc_C"/>
</dbReference>
<dbReference type="InterPro" id="IPR001610">
    <property type="entry name" value="PAC"/>
</dbReference>
<feature type="domain" description="PAS" evidence="10">
    <location>
        <begin position="379"/>
        <end position="447"/>
    </location>
</feature>
<dbReference type="GO" id="GO:0000155">
    <property type="term" value="F:phosphorelay sensor kinase activity"/>
    <property type="evidence" value="ECO:0007669"/>
    <property type="project" value="InterPro"/>
</dbReference>
<keyword evidence="7" id="KW-0067">ATP-binding</keyword>
<evidence type="ECO:0000256" key="6">
    <source>
        <dbReference type="ARBA" id="ARBA00022777"/>
    </source>
</evidence>
<evidence type="ECO:0000259" key="9">
    <source>
        <dbReference type="PROSITE" id="PS50109"/>
    </source>
</evidence>
<evidence type="ECO:0000256" key="1">
    <source>
        <dbReference type="ARBA" id="ARBA00000085"/>
    </source>
</evidence>
<dbReference type="NCBIfam" id="TIGR00229">
    <property type="entry name" value="sensory_box"/>
    <property type="match status" value="5"/>
</dbReference>
<dbReference type="PRINTS" id="PR00344">
    <property type="entry name" value="BCTRLSENSOR"/>
</dbReference>
<dbReference type="Pfam" id="PF00512">
    <property type="entry name" value="HisKA"/>
    <property type="match status" value="1"/>
</dbReference>
<dbReference type="InterPro" id="IPR013655">
    <property type="entry name" value="PAS_fold_3"/>
</dbReference>
<dbReference type="SUPFAM" id="SSF47384">
    <property type="entry name" value="Homodimeric domain of signal transducing histidine kinase"/>
    <property type="match status" value="1"/>
</dbReference>
<dbReference type="Pfam" id="PF02518">
    <property type="entry name" value="HATPase_c"/>
    <property type="match status" value="1"/>
</dbReference>
<dbReference type="SMART" id="SM00387">
    <property type="entry name" value="HATPase_c"/>
    <property type="match status" value="1"/>
</dbReference>
<feature type="domain" description="PAC" evidence="11">
    <location>
        <begin position="325"/>
        <end position="378"/>
    </location>
</feature>
<dbReference type="Proteomes" id="UP000298246">
    <property type="component" value="Unassembled WGS sequence"/>
</dbReference>
<evidence type="ECO:0000256" key="3">
    <source>
        <dbReference type="ARBA" id="ARBA00022553"/>
    </source>
</evidence>
<dbReference type="Pfam" id="PF08447">
    <property type="entry name" value="PAS_3"/>
    <property type="match status" value="2"/>
</dbReference>
<dbReference type="EC" id="2.7.13.3" evidence="2"/>
<dbReference type="Pfam" id="PF00989">
    <property type="entry name" value="PAS"/>
    <property type="match status" value="1"/>
</dbReference>
<comment type="catalytic activity">
    <reaction evidence="1">
        <text>ATP + protein L-histidine = ADP + protein N-phospho-L-histidine.</text>
        <dbReference type="EC" id="2.7.13.3"/>
    </reaction>
</comment>
<evidence type="ECO:0000256" key="8">
    <source>
        <dbReference type="ARBA" id="ARBA00023012"/>
    </source>
</evidence>
<keyword evidence="8" id="KW-0902">Two-component regulatory system</keyword>
<keyword evidence="13" id="KW-1185">Reference proteome</keyword>
<sequence>MRKQQWMKSAFAHAPIGIGMADLNGRWFFVNEAFSELSGYMEDELLAMSFVDMTEPEDLYREAVVLDQLMARKLERYELEKRLIRKNGQALWVSVDVAMHKERRAESPYLLVYVKNIHERKLNELALKESELRYRNLFEHDPDMIYALWQNGSMLVLNHACEQLTGYEPNELVQLNTLLDSSDLERVGRSFDKASKGFPQSYELEFRHKSGHTIGVSVVHTAVVMDEREPVVYGIAKRRSDSPKQSAALKESEERYRLLAEHSVDMICRIAPDGELLYVSPASRTLLGYEPEELIGQSGYLFVHEDDAGPLRTRWQQLDAPADRGVYSYRLVRKDGQAVWIEVASKIIRHELSGEHLETISVFRDMTLQRHREEKLRLSEEMSALVASHAQDLITYTTPDGFFGYVSPSVDRLLGYKPEELIGQHSFALLHRDDISSVLDSQLLHHADVDMFTLRMQHKNGSYVWMESMVKIIRDEEGRLEKVLGIARDITERKMAVDELKEQEERYRQLVEHSPDAVIISSEGEWLYVNDTAVKLFGGFSKEQVMGHSRTFMPGGDLAGDWKQQAPVAAGQPQEPLEQRFVRLDGRVIDVEVKSLATVYQNKPAVYMIVRDVTERKIAQERLQASERLNVAGQLAAGIAHEIRNPLTSLKGFLKVIQPVSSGKEEHFAIMVGEIDRIELIVSELLMLAKPDQGSAIRHLDLAQALRHVITLLEAQALLSGVQLVMKSTAEPMIVQGDENQLKQVFINMIKNAIEAMPHGGEICIEPRRSGGKVCVLITDQGGGIPAECLPRLGEPFFTTKANGTGLGLMVSFKIVEHHGGKIGISSEMGHGTTFDIQLPASG</sequence>
<dbReference type="SMART" id="SM00388">
    <property type="entry name" value="HisKA"/>
    <property type="match status" value="1"/>
</dbReference>
<dbReference type="CDD" id="cd00130">
    <property type="entry name" value="PAS"/>
    <property type="match status" value="5"/>
</dbReference>
<evidence type="ECO:0000256" key="7">
    <source>
        <dbReference type="ARBA" id="ARBA00022840"/>
    </source>
</evidence>
<dbReference type="InterPro" id="IPR004358">
    <property type="entry name" value="Sig_transdc_His_kin-like_C"/>
</dbReference>
<dbReference type="CDD" id="cd00075">
    <property type="entry name" value="HATPase"/>
    <property type="match status" value="1"/>
</dbReference>
<dbReference type="PANTHER" id="PTHR43304:SF1">
    <property type="entry name" value="PAC DOMAIN-CONTAINING PROTEIN"/>
    <property type="match status" value="1"/>
</dbReference>
<dbReference type="PROSITE" id="PS50109">
    <property type="entry name" value="HIS_KIN"/>
    <property type="match status" value="1"/>
</dbReference>
<comment type="caution">
    <text evidence="12">The sequence shown here is derived from an EMBL/GenBank/DDBJ whole genome shotgun (WGS) entry which is preliminary data.</text>
</comment>
<dbReference type="SMART" id="SM00086">
    <property type="entry name" value="PAC"/>
    <property type="match status" value="4"/>
</dbReference>
<dbReference type="Gene3D" id="3.30.565.10">
    <property type="entry name" value="Histidine kinase-like ATPase, C-terminal domain"/>
    <property type="match status" value="1"/>
</dbReference>